<evidence type="ECO:0000313" key="7">
    <source>
        <dbReference type="EMBL" id="MFD0926266.1"/>
    </source>
</evidence>
<dbReference type="SUPFAM" id="SSF48452">
    <property type="entry name" value="TPR-like"/>
    <property type="match status" value="1"/>
</dbReference>
<dbReference type="PANTHER" id="PTHR43392:SF2">
    <property type="entry name" value="AAA-TYPE ATPASE FAMILY PROTEIN _ ANKYRIN REPEAT FAMILY PROTEIN"/>
    <property type="match status" value="1"/>
</dbReference>
<dbReference type="InterPro" id="IPR000641">
    <property type="entry name" value="CbxX/CfxQ"/>
</dbReference>
<evidence type="ECO:0000256" key="2">
    <source>
        <dbReference type="ARBA" id="ARBA00010378"/>
    </source>
</evidence>
<dbReference type="Pfam" id="PF00004">
    <property type="entry name" value="AAA"/>
    <property type="match status" value="1"/>
</dbReference>
<dbReference type="InterPro" id="IPR050773">
    <property type="entry name" value="CbxX/CfxQ_RuBisCO_ESX"/>
</dbReference>
<dbReference type="SUPFAM" id="SSF52540">
    <property type="entry name" value="P-loop containing nucleoside triphosphate hydrolases"/>
    <property type="match status" value="1"/>
</dbReference>
<dbReference type="InterPro" id="IPR049078">
    <property type="entry name" value="T7SS_EccA1-like_N"/>
</dbReference>
<keyword evidence="5" id="KW-0067">ATP-binding</keyword>
<feature type="domain" description="AAA+ ATPase" evidence="6">
    <location>
        <begin position="341"/>
        <end position="482"/>
    </location>
</feature>
<comment type="subcellular location">
    <subcellularLocation>
        <location evidence="1">Cytoplasm</location>
    </subcellularLocation>
</comment>
<dbReference type="EMBL" id="JBHTIL010000001">
    <property type="protein sequence ID" value="MFD0926266.1"/>
    <property type="molecule type" value="Genomic_DNA"/>
</dbReference>
<dbReference type="Gene3D" id="1.25.40.10">
    <property type="entry name" value="Tetratricopeptide repeat domain"/>
    <property type="match status" value="1"/>
</dbReference>
<dbReference type="Gene3D" id="1.10.8.60">
    <property type="match status" value="1"/>
</dbReference>
<dbReference type="InterPro" id="IPR003959">
    <property type="entry name" value="ATPase_AAA_core"/>
</dbReference>
<reference evidence="8" key="1">
    <citation type="journal article" date="2019" name="Int. J. Syst. Evol. Microbiol.">
        <title>The Global Catalogue of Microorganisms (GCM) 10K type strain sequencing project: providing services to taxonomists for standard genome sequencing and annotation.</title>
        <authorList>
            <consortium name="The Broad Institute Genomics Platform"/>
            <consortium name="The Broad Institute Genome Sequencing Center for Infectious Disease"/>
            <person name="Wu L."/>
            <person name="Ma J."/>
        </authorList>
    </citation>
    <scope>NUCLEOTIDE SEQUENCE [LARGE SCALE GENOMIC DNA]</scope>
    <source>
        <strain evidence="8">CCUG 50873</strain>
    </source>
</reference>
<dbReference type="InterPro" id="IPR023835">
    <property type="entry name" value="T7SS_EccA"/>
</dbReference>
<dbReference type="Pfam" id="PF21545">
    <property type="entry name" value="T7SS_EccA1_N"/>
    <property type="match status" value="1"/>
</dbReference>
<dbReference type="RefSeq" id="WP_253645847.1">
    <property type="nucleotide sequence ID" value="NZ_BAAAMO010000002.1"/>
</dbReference>
<proteinExistence type="inferred from homology"/>
<dbReference type="Gene3D" id="3.40.50.300">
    <property type="entry name" value="P-loop containing nucleotide triphosphate hydrolases"/>
    <property type="match status" value="1"/>
</dbReference>
<keyword evidence="4" id="KW-0547">Nucleotide-binding</keyword>
<dbReference type="SMART" id="SM00382">
    <property type="entry name" value="AAA"/>
    <property type="match status" value="1"/>
</dbReference>
<evidence type="ECO:0000259" key="6">
    <source>
        <dbReference type="SMART" id="SM00382"/>
    </source>
</evidence>
<dbReference type="InterPro" id="IPR003593">
    <property type="entry name" value="AAA+_ATPase"/>
</dbReference>
<dbReference type="InterPro" id="IPR027417">
    <property type="entry name" value="P-loop_NTPase"/>
</dbReference>
<keyword evidence="8" id="KW-1185">Reference proteome</keyword>
<dbReference type="NCBIfam" id="TIGR03922">
    <property type="entry name" value="T7SS_EccA"/>
    <property type="match status" value="1"/>
</dbReference>
<protein>
    <submittedName>
        <fullName evidence="7">Type VII secretion AAA-ATPase EccA</fullName>
    </submittedName>
</protein>
<comment type="similarity">
    <text evidence="2">Belongs to the CbxX/CfxQ family.</text>
</comment>
<evidence type="ECO:0000313" key="8">
    <source>
        <dbReference type="Proteomes" id="UP001597068"/>
    </source>
</evidence>
<dbReference type="Proteomes" id="UP001597068">
    <property type="component" value="Unassembled WGS sequence"/>
</dbReference>
<dbReference type="PANTHER" id="PTHR43392">
    <property type="entry name" value="AAA-TYPE ATPASE FAMILY PROTEIN / ANKYRIN REPEAT FAMILY PROTEIN"/>
    <property type="match status" value="1"/>
</dbReference>
<dbReference type="PRINTS" id="PR00819">
    <property type="entry name" value="CBXCFQXSUPER"/>
</dbReference>
<evidence type="ECO:0000256" key="1">
    <source>
        <dbReference type="ARBA" id="ARBA00004496"/>
    </source>
</evidence>
<dbReference type="InterPro" id="IPR011990">
    <property type="entry name" value="TPR-like_helical_dom_sf"/>
</dbReference>
<sequence length="597" mass="64745">MGDIRQARRLFDFGILSLGLPVDGQEAPRDPAQAALAFQRASEFAPEMADAWLGRMACGDDASHNLLNLYRTRGSLHAELRRLGLPPGTLVGRFATGLYIDYPITSTTDVIAAYAASLVTGLDHTGAEEVLAEIPAHEATPIVTYIRAMLHFTTQRWPDVLSVLSSAAAGWTDEYMVAGANVMIGSACAQLGMFTEANRRLEEAESGPIPAAATAAMFTHGLVLREEGHEEKARALFEQVYSRDPGFAANAEALRDPRYRLVVVDPERIARRTDKWDPASVPEETIGVDLSATGNDRLTEAKAELERQVGLGSVKTQVAKLSSAVALAKVRADKGLASQSRSLHLAFTGPPGTGKTTIARIIAKTYCGLGLLKSDSIVEASRRDMVGEHLGSTAPKTSALIDRALDGVLFIDEAYTLIQTGLSGGDAFGREAVDTLLARMEDNRDRLVVIIAGYDGEIDRLLSANDGLASRFARRIRFESYRPNELAEIAEVIARARDSQLPASSVRVIQEACMPLYSSMVTDQSGNQVRLIDLAGNGRFIRNVIESAEEEREFRLSSGEIDIADLDADALMRIEPSDVQTAIDQILTSMNLNTRMR</sequence>
<evidence type="ECO:0000256" key="3">
    <source>
        <dbReference type="ARBA" id="ARBA00022490"/>
    </source>
</evidence>
<evidence type="ECO:0000256" key="5">
    <source>
        <dbReference type="ARBA" id="ARBA00022840"/>
    </source>
</evidence>
<keyword evidence="3" id="KW-0963">Cytoplasm</keyword>
<comment type="caution">
    <text evidence="7">The sequence shown here is derived from an EMBL/GenBank/DDBJ whole genome shotgun (WGS) entry which is preliminary data.</text>
</comment>
<gene>
    <name evidence="7" type="primary">eccA</name>
    <name evidence="7" type="ORF">ACFQ04_11015</name>
</gene>
<dbReference type="InterPro" id="IPR041627">
    <property type="entry name" value="AAA_lid_6"/>
</dbReference>
<organism evidence="7 8">
    <name type="scientific">Williamsia deligens</name>
    <dbReference type="NCBI Taxonomy" id="321325"/>
    <lineage>
        <taxon>Bacteria</taxon>
        <taxon>Bacillati</taxon>
        <taxon>Actinomycetota</taxon>
        <taxon>Actinomycetes</taxon>
        <taxon>Mycobacteriales</taxon>
        <taxon>Nocardiaceae</taxon>
        <taxon>Williamsia</taxon>
    </lineage>
</organism>
<evidence type="ECO:0000256" key="4">
    <source>
        <dbReference type="ARBA" id="ARBA00022741"/>
    </source>
</evidence>
<dbReference type="CDD" id="cd00009">
    <property type="entry name" value="AAA"/>
    <property type="match status" value="1"/>
</dbReference>
<accession>A0ABW3G775</accession>
<dbReference type="Pfam" id="PF17866">
    <property type="entry name" value="AAA_lid_6"/>
    <property type="match status" value="1"/>
</dbReference>
<name>A0ABW3G775_9NOCA</name>